<feature type="region of interest" description="Disordered" evidence="1">
    <location>
        <begin position="20"/>
        <end position="47"/>
    </location>
</feature>
<evidence type="ECO:0000256" key="1">
    <source>
        <dbReference type="SAM" id="MobiDB-lite"/>
    </source>
</evidence>
<evidence type="ECO:0000313" key="2">
    <source>
        <dbReference type="EMBL" id="MPM50593.1"/>
    </source>
</evidence>
<reference evidence="2" key="1">
    <citation type="submission" date="2019-08" db="EMBL/GenBank/DDBJ databases">
        <authorList>
            <person name="Kucharzyk K."/>
            <person name="Murdoch R.W."/>
            <person name="Higgins S."/>
            <person name="Loffler F."/>
        </authorList>
    </citation>
    <scope>NUCLEOTIDE SEQUENCE</scope>
</reference>
<protein>
    <submittedName>
        <fullName evidence="2">Uncharacterized protein</fullName>
    </submittedName>
</protein>
<dbReference type="AlphaFoldDB" id="A0A645AIB1"/>
<proteinExistence type="predicted"/>
<name>A0A645AIB1_9ZZZZ</name>
<accession>A0A645AIB1</accession>
<sequence length="47" mass="5058">MDGSASFDLVLADHLTLTAGTYNHPGRKGNTVNKTGNTNLDQNERGR</sequence>
<gene>
    <name evidence="2" type="ORF">SDC9_97335</name>
</gene>
<dbReference type="EMBL" id="VSSQ01013035">
    <property type="protein sequence ID" value="MPM50593.1"/>
    <property type="molecule type" value="Genomic_DNA"/>
</dbReference>
<feature type="compositionally biased region" description="Low complexity" evidence="1">
    <location>
        <begin position="28"/>
        <end position="39"/>
    </location>
</feature>
<organism evidence="2">
    <name type="scientific">bioreactor metagenome</name>
    <dbReference type="NCBI Taxonomy" id="1076179"/>
    <lineage>
        <taxon>unclassified sequences</taxon>
        <taxon>metagenomes</taxon>
        <taxon>ecological metagenomes</taxon>
    </lineage>
</organism>
<comment type="caution">
    <text evidence="2">The sequence shown here is derived from an EMBL/GenBank/DDBJ whole genome shotgun (WGS) entry which is preliminary data.</text>
</comment>